<gene>
    <name evidence="1" type="ORF">HNR55_000873</name>
</gene>
<evidence type="ECO:0008006" key="3">
    <source>
        <dbReference type="Google" id="ProtNLM"/>
    </source>
</evidence>
<evidence type="ECO:0000313" key="2">
    <source>
        <dbReference type="Proteomes" id="UP000578000"/>
    </source>
</evidence>
<dbReference type="EMBL" id="JACHIE010000002">
    <property type="protein sequence ID" value="MBB6456306.1"/>
    <property type="molecule type" value="Genomic_DNA"/>
</dbReference>
<accession>A0A841QD13</accession>
<reference evidence="1 2" key="1">
    <citation type="submission" date="2020-08" db="EMBL/GenBank/DDBJ databases">
        <title>Genomic Encyclopedia of Type Strains, Phase IV (KMG-IV): sequencing the most valuable type-strain genomes for metagenomic binning, comparative biology and taxonomic classification.</title>
        <authorList>
            <person name="Goeker M."/>
        </authorList>
    </citation>
    <scope>NUCLEOTIDE SEQUENCE [LARGE SCALE GENOMIC DNA]</scope>
    <source>
        <strain evidence="1 2">DSM 4491</strain>
    </source>
</reference>
<protein>
    <recommendedName>
        <fullName evidence="3">Integrase catalytic domain-containing protein</fullName>
    </recommendedName>
</protein>
<name>A0A841QD13_9PROT</name>
<organism evidence="1 2">
    <name type="scientific">Acetobacter lovaniensis</name>
    <dbReference type="NCBI Taxonomy" id="104100"/>
    <lineage>
        <taxon>Bacteria</taxon>
        <taxon>Pseudomonadati</taxon>
        <taxon>Pseudomonadota</taxon>
        <taxon>Alphaproteobacteria</taxon>
        <taxon>Acetobacterales</taxon>
        <taxon>Acetobacteraceae</taxon>
        <taxon>Acetobacter</taxon>
    </lineage>
</organism>
<dbReference type="Proteomes" id="UP000578000">
    <property type="component" value="Unassembled WGS sequence"/>
</dbReference>
<proteinExistence type="predicted"/>
<sequence>MKRTIKEAIAQCFHYDNHEQLRTHPNDFIATYNFARRLKTLNGLILHEYICKTRTSEPEKFIINPSHQIPGLNN</sequence>
<keyword evidence="2" id="KW-1185">Reference proteome</keyword>
<evidence type="ECO:0000313" key="1">
    <source>
        <dbReference type="EMBL" id="MBB6456306.1"/>
    </source>
</evidence>
<comment type="caution">
    <text evidence="1">The sequence shown here is derived from an EMBL/GenBank/DDBJ whole genome shotgun (WGS) entry which is preliminary data.</text>
</comment>
<dbReference type="AlphaFoldDB" id="A0A841QD13"/>